<reference evidence="2" key="1">
    <citation type="submission" date="2020-12" db="EMBL/GenBank/DDBJ databases">
        <title>Metabolic potential, ecology and presence of endohyphal bacteria is reflected in genomic diversity of Mucoromycotina.</title>
        <authorList>
            <person name="Muszewska A."/>
            <person name="Okrasinska A."/>
            <person name="Steczkiewicz K."/>
            <person name="Drgas O."/>
            <person name="Orlowska M."/>
            <person name="Perlinska-Lenart U."/>
            <person name="Aleksandrzak-Piekarczyk T."/>
            <person name="Szatraj K."/>
            <person name="Zielenkiewicz U."/>
            <person name="Pilsyk S."/>
            <person name="Malc E."/>
            <person name="Mieczkowski P."/>
            <person name="Kruszewska J.S."/>
            <person name="Biernat P."/>
            <person name="Pawlowska J."/>
        </authorList>
    </citation>
    <scope>NUCLEOTIDE SEQUENCE</scope>
    <source>
        <strain evidence="2">CBS 226.32</strain>
    </source>
</reference>
<evidence type="ECO:0000313" key="3">
    <source>
        <dbReference type="Proteomes" id="UP000650833"/>
    </source>
</evidence>
<dbReference type="Proteomes" id="UP000650833">
    <property type="component" value="Unassembled WGS sequence"/>
</dbReference>
<name>A0A8H7QPZ9_9FUNG</name>
<dbReference type="Gene3D" id="3.30.420.10">
    <property type="entry name" value="Ribonuclease H-like superfamily/Ribonuclease H"/>
    <property type="match status" value="1"/>
</dbReference>
<dbReference type="EMBL" id="JAEPRC010000463">
    <property type="protein sequence ID" value="KAG2196682.1"/>
    <property type="molecule type" value="Genomic_DNA"/>
</dbReference>
<gene>
    <name evidence="2" type="ORF">INT46_009605</name>
</gene>
<dbReference type="InterPro" id="IPR036397">
    <property type="entry name" value="RNaseH_sf"/>
</dbReference>
<accession>A0A8H7QPZ9</accession>
<evidence type="ECO:0000256" key="1">
    <source>
        <dbReference type="SAM" id="MobiDB-lite"/>
    </source>
</evidence>
<feature type="compositionally biased region" description="Basic and acidic residues" evidence="1">
    <location>
        <begin position="75"/>
        <end position="91"/>
    </location>
</feature>
<dbReference type="AlphaFoldDB" id="A0A8H7QPZ9"/>
<organism evidence="2 3">
    <name type="scientific">Mucor plumbeus</name>
    <dbReference type="NCBI Taxonomy" id="97098"/>
    <lineage>
        <taxon>Eukaryota</taxon>
        <taxon>Fungi</taxon>
        <taxon>Fungi incertae sedis</taxon>
        <taxon>Mucoromycota</taxon>
        <taxon>Mucoromycotina</taxon>
        <taxon>Mucoromycetes</taxon>
        <taxon>Mucorales</taxon>
        <taxon>Mucorineae</taxon>
        <taxon>Mucoraceae</taxon>
        <taxon>Mucor</taxon>
    </lineage>
</organism>
<feature type="region of interest" description="Disordered" evidence="1">
    <location>
        <begin position="71"/>
        <end position="91"/>
    </location>
</feature>
<protein>
    <submittedName>
        <fullName evidence="2">Uncharacterized protein</fullName>
    </submittedName>
</protein>
<comment type="caution">
    <text evidence="2">The sequence shown here is derived from an EMBL/GenBank/DDBJ whole genome shotgun (WGS) entry which is preliminary data.</text>
</comment>
<dbReference type="GO" id="GO:0003676">
    <property type="term" value="F:nucleic acid binding"/>
    <property type="evidence" value="ECO:0007669"/>
    <property type="project" value="InterPro"/>
</dbReference>
<sequence>MTKPLSSENQNALKVLLQKKTPYSQIIKLLPNISKSTIGNYNKKFFGGAQHTNVGRVSKISAKAQRYIVSSIRNGRMDGPKGKKKGKDQYVSRDNKKVRLAWAKAHRHYTVADWRKWVLSNETRVKMWGSDSVSFYWSDKPGTMQPH</sequence>
<keyword evidence="3" id="KW-1185">Reference proteome</keyword>
<evidence type="ECO:0000313" key="2">
    <source>
        <dbReference type="EMBL" id="KAG2196682.1"/>
    </source>
</evidence>
<proteinExistence type="predicted"/>
<dbReference type="OrthoDB" id="9996331at2759"/>